<dbReference type="SUPFAM" id="SSF48452">
    <property type="entry name" value="TPR-like"/>
    <property type="match status" value="1"/>
</dbReference>
<evidence type="ECO:0000313" key="9">
    <source>
        <dbReference type="Proteomes" id="UP000240883"/>
    </source>
</evidence>
<evidence type="ECO:0000256" key="1">
    <source>
        <dbReference type="ARBA" id="ARBA00004123"/>
    </source>
</evidence>
<dbReference type="OrthoDB" id="10265668at2759"/>
<evidence type="ECO:0000256" key="3">
    <source>
        <dbReference type="ARBA" id="ARBA00022737"/>
    </source>
</evidence>
<dbReference type="Proteomes" id="UP000240883">
    <property type="component" value="Unassembled WGS sequence"/>
</dbReference>
<gene>
    <name evidence="8" type="ORF">BS50DRAFT_579103</name>
</gene>
<dbReference type="SMART" id="SM00386">
    <property type="entry name" value="HAT"/>
    <property type="match status" value="7"/>
</dbReference>
<dbReference type="Pfam" id="PF23240">
    <property type="entry name" value="HAT_PRP39_N"/>
    <property type="match status" value="1"/>
</dbReference>
<dbReference type="GO" id="GO:0005685">
    <property type="term" value="C:U1 snRNP"/>
    <property type="evidence" value="ECO:0007669"/>
    <property type="project" value="TreeGrafter"/>
</dbReference>
<comment type="subcellular location">
    <subcellularLocation>
        <location evidence="1">Nucleus</location>
    </subcellularLocation>
</comment>
<dbReference type="STRING" id="1448308.A0A2T2N587"/>
<dbReference type="Gene3D" id="1.25.40.10">
    <property type="entry name" value="Tetratricopeptide repeat domain"/>
    <property type="match status" value="2"/>
</dbReference>
<dbReference type="EMBL" id="KZ678148">
    <property type="protein sequence ID" value="PSN60574.1"/>
    <property type="molecule type" value="Genomic_DNA"/>
</dbReference>
<dbReference type="PANTHER" id="PTHR17204">
    <property type="entry name" value="PRE-MRNA PROCESSING PROTEIN PRP39-RELATED"/>
    <property type="match status" value="1"/>
</dbReference>
<keyword evidence="9" id="KW-1185">Reference proteome</keyword>
<evidence type="ECO:0000256" key="5">
    <source>
        <dbReference type="ARBA" id="ARBA00023242"/>
    </source>
</evidence>
<evidence type="ECO:0000256" key="7">
    <source>
        <dbReference type="SAM" id="MobiDB-lite"/>
    </source>
</evidence>
<sequence length="579" mass="67359">MPVDQFFGRGAVRQLKYVGEEAASEIQQLIEAVIANEDELEKWEALLNRALDLEGGVTRNSHPNAIDLVRDVFNLFLAKFPLLYAYWKKYANWEFSIGGPETADEIYERGVAAIPKSADLWENYCDFKIMTCHDNNTIREIFERAASFVGLDFFSSSFWDKYIEFEERVQEPGKVTQLLKRASQLPTYHFEKYFQKFYPLIVGSEPYENLVDEATLDGITTKVKVQNPGLNPESIEFDREIRKEIYNWYCPGREERSHYIRVLYEFELAIKRHYFTTAELDHEELEGWRKYLDHHEKSETEQNVMNLYERCLVPCALHEEFWGRYARWLASRNREEDARIVYMKAGCIFIPISRPEIRLTWARFEEKLGRIHVARDIHVSILEQLPGHVETITSLAGLARRHEGNHAAIQVLDEYIEIEKNRLAEKMAQEGKLEADDFEACGHLVAEQARILWKCEGDVSAARQIFESKQDQFLASETFWAKYLDFEASQPFVKGQDTHAYVKAVYDKIVGNGHLNKEAKEHLSKAYMDFILDRGDKDATEEWMKIHREVHGYVSKDTESPSSKDAQNAAGNARKNRTA</sequence>
<keyword evidence="3" id="KW-0677">Repeat</keyword>
<name>A0A2T2N587_CORCC</name>
<evidence type="ECO:0000313" key="8">
    <source>
        <dbReference type="EMBL" id="PSN60574.1"/>
    </source>
</evidence>
<feature type="compositionally biased region" description="Polar residues" evidence="7">
    <location>
        <begin position="560"/>
        <end position="570"/>
    </location>
</feature>
<feature type="region of interest" description="Disordered" evidence="7">
    <location>
        <begin position="554"/>
        <end position="579"/>
    </location>
</feature>
<keyword evidence="4" id="KW-0508">mRNA splicing</keyword>
<dbReference type="GO" id="GO:0030627">
    <property type="term" value="F:pre-mRNA 5'-splice site binding"/>
    <property type="evidence" value="ECO:0007669"/>
    <property type="project" value="TreeGrafter"/>
</dbReference>
<dbReference type="PANTHER" id="PTHR17204:SF5">
    <property type="entry name" value="PRE-MRNA-PROCESSING FACTOR 39"/>
    <property type="match status" value="1"/>
</dbReference>
<dbReference type="FunFam" id="1.25.40.10:FF:000064">
    <property type="entry name" value="Putative pre-mrna-processing factor 39"/>
    <property type="match status" value="1"/>
</dbReference>
<dbReference type="FunFam" id="1.25.40.10:FF:000451">
    <property type="entry name" value="mRNA splicing protein (Prp39), putative"/>
    <property type="match status" value="1"/>
</dbReference>
<proteinExistence type="inferred from homology"/>
<dbReference type="GO" id="GO:0071004">
    <property type="term" value="C:U2-type prespliceosome"/>
    <property type="evidence" value="ECO:0007669"/>
    <property type="project" value="TreeGrafter"/>
</dbReference>
<protein>
    <submittedName>
        <fullName evidence="8">Uncharacterized protein</fullName>
    </submittedName>
</protein>
<accession>A0A2T2N587</accession>
<comment type="similarity">
    <text evidence="6">Belongs to the PRP39 family.</text>
</comment>
<reference evidence="8 9" key="1">
    <citation type="journal article" date="2018" name="Front. Microbiol.">
        <title>Genome-Wide Analysis of Corynespora cassiicola Leaf Fall Disease Putative Effectors.</title>
        <authorList>
            <person name="Lopez D."/>
            <person name="Ribeiro S."/>
            <person name="Label P."/>
            <person name="Fumanal B."/>
            <person name="Venisse J.S."/>
            <person name="Kohler A."/>
            <person name="de Oliveira R.R."/>
            <person name="Labutti K."/>
            <person name="Lipzen A."/>
            <person name="Lail K."/>
            <person name="Bauer D."/>
            <person name="Ohm R.A."/>
            <person name="Barry K.W."/>
            <person name="Spatafora J."/>
            <person name="Grigoriev I.V."/>
            <person name="Martin F.M."/>
            <person name="Pujade-Renaud V."/>
        </authorList>
    </citation>
    <scope>NUCLEOTIDE SEQUENCE [LARGE SCALE GENOMIC DNA]</scope>
    <source>
        <strain evidence="8 9">Philippines</strain>
    </source>
</reference>
<evidence type="ECO:0000256" key="6">
    <source>
        <dbReference type="ARBA" id="ARBA00038019"/>
    </source>
</evidence>
<dbReference type="GO" id="GO:0000243">
    <property type="term" value="C:commitment complex"/>
    <property type="evidence" value="ECO:0007669"/>
    <property type="project" value="TreeGrafter"/>
</dbReference>
<dbReference type="InterPro" id="IPR059164">
    <property type="entry name" value="HAT_PRP39_C"/>
</dbReference>
<dbReference type="Pfam" id="PF23241">
    <property type="entry name" value="HAT_PRP39_C"/>
    <property type="match status" value="1"/>
</dbReference>
<organism evidence="8 9">
    <name type="scientific">Corynespora cassiicola Philippines</name>
    <dbReference type="NCBI Taxonomy" id="1448308"/>
    <lineage>
        <taxon>Eukaryota</taxon>
        <taxon>Fungi</taxon>
        <taxon>Dikarya</taxon>
        <taxon>Ascomycota</taxon>
        <taxon>Pezizomycotina</taxon>
        <taxon>Dothideomycetes</taxon>
        <taxon>Pleosporomycetidae</taxon>
        <taxon>Pleosporales</taxon>
        <taxon>Corynesporascaceae</taxon>
        <taxon>Corynespora</taxon>
    </lineage>
</organism>
<dbReference type="InterPro" id="IPR003107">
    <property type="entry name" value="HAT"/>
</dbReference>
<dbReference type="AlphaFoldDB" id="A0A2T2N587"/>
<dbReference type="GO" id="GO:0000395">
    <property type="term" value="P:mRNA 5'-splice site recognition"/>
    <property type="evidence" value="ECO:0007669"/>
    <property type="project" value="TreeGrafter"/>
</dbReference>
<dbReference type="InterPro" id="IPR011990">
    <property type="entry name" value="TPR-like_helical_dom_sf"/>
</dbReference>
<evidence type="ECO:0000256" key="4">
    <source>
        <dbReference type="ARBA" id="ARBA00023187"/>
    </source>
</evidence>
<keyword evidence="2" id="KW-0507">mRNA processing</keyword>
<evidence type="ECO:0000256" key="2">
    <source>
        <dbReference type="ARBA" id="ARBA00022664"/>
    </source>
</evidence>
<keyword evidence="5" id="KW-0539">Nucleus</keyword>